<evidence type="ECO:0000313" key="2">
    <source>
        <dbReference type="EMBL" id="MFC0384454.1"/>
    </source>
</evidence>
<dbReference type="SUPFAM" id="SSF50129">
    <property type="entry name" value="GroES-like"/>
    <property type="match status" value="1"/>
</dbReference>
<keyword evidence="3" id="KW-1185">Reference proteome</keyword>
<dbReference type="InterPro" id="IPR052585">
    <property type="entry name" value="Lipid_raft_assoc_Zn_ADH"/>
</dbReference>
<evidence type="ECO:0000313" key="3">
    <source>
        <dbReference type="Proteomes" id="UP001589789"/>
    </source>
</evidence>
<protein>
    <submittedName>
        <fullName evidence="2">NADP-dependent oxidoreductase</fullName>
        <ecNumber evidence="2">1.-.-.-</ecNumber>
    </submittedName>
</protein>
<dbReference type="SUPFAM" id="SSF51735">
    <property type="entry name" value="NAD(P)-binding Rossmann-fold domains"/>
    <property type="match status" value="1"/>
</dbReference>
<dbReference type="Proteomes" id="UP001589789">
    <property type="component" value="Unassembled WGS sequence"/>
</dbReference>
<dbReference type="InterPro" id="IPR013154">
    <property type="entry name" value="ADH-like_N"/>
</dbReference>
<dbReference type="RefSeq" id="WP_377048511.1">
    <property type="nucleotide sequence ID" value="NZ_JBHLVZ010000002.1"/>
</dbReference>
<dbReference type="InterPro" id="IPR036291">
    <property type="entry name" value="NAD(P)-bd_dom_sf"/>
</dbReference>
<dbReference type="GO" id="GO:0016491">
    <property type="term" value="F:oxidoreductase activity"/>
    <property type="evidence" value="ECO:0007669"/>
    <property type="project" value="UniProtKB-KW"/>
</dbReference>
<dbReference type="Gene3D" id="3.90.180.10">
    <property type="entry name" value="Medium-chain alcohol dehydrogenases, catalytic domain"/>
    <property type="match status" value="1"/>
</dbReference>
<dbReference type="EMBL" id="JBHLVZ010000002">
    <property type="protein sequence ID" value="MFC0384454.1"/>
    <property type="molecule type" value="Genomic_DNA"/>
</dbReference>
<dbReference type="PANTHER" id="PTHR43482">
    <property type="entry name" value="PROTEIN AST1-RELATED"/>
    <property type="match status" value="1"/>
</dbReference>
<sequence length="353" mass="37291">MWITAPEKHTLFVLKVEAMSGETMKAVRFHAFGGPEVLVYEDAPKPRPEAGEVLVRVRAVGLNPPDWYLRDNYKALPAFRPPVTLPVIPGSDVSGVVEALGDGVRGFSIGDAVFGMVRFPSFGESAAYAQFVAAPASDLALKPAGIDHEHAAAAAMSGLTAWQFLIERGHDAPNPLQPDPHRPVPLEGRTVLVHGAAGGVGHIAVQLARWKGANVIAVASGTHEALLRELGANRFIDRTGTAPEEVVDDADLVLDTLGGPATGRFLRTLRRGGALFPVFPGFAGAAEAAERGVMVSMTQVRSNGSQLAELGRLLGDGTIRVVIDSSFPLADARKAHERAAQGHVQGKIVLQVA</sequence>
<evidence type="ECO:0000259" key="1">
    <source>
        <dbReference type="SMART" id="SM00829"/>
    </source>
</evidence>
<accession>A0ABV6ILG2</accession>
<dbReference type="InterPro" id="IPR020843">
    <property type="entry name" value="ER"/>
</dbReference>
<dbReference type="EC" id="1.-.-.-" evidence="2"/>
<gene>
    <name evidence="2" type="ORF">ACFFIC_02695</name>
</gene>
<comment type="caution">
    <text evidence="2">The sequence shown here is derived from an EMBL/GenBank/DDBJ whole genome shotgun (WGS) entry which is preliminary data.</text>
</comment>
<keyword evidence="2" id="KW-0560">Oxidoreductase</keyword>
<feature type="domain" description="Enoyl reductase (ER)" evidence="1">
    <location>
        <begin position="33"/>
        <end position="350"/>
    </location>
</feature>
<dbReference type="PANTHER" id="PTHR43482:SF1">
    <property type="entry name" value="PROTEIN AST1-RELATED"/>
    <property type="match status" value="1"/>
</dbReference>
<dbReference type="Gene3D" id="3.40.50.720">
    <property type="entry name" value="NAD(P)-binding Rossmann-like Domain"/>
    <property type="match status" value="1"/>
</dbReference>
<dbReference type="InterPro" id="IPR011032">
    <property type="entry name" value="GroES-like_sf"/>
</dbReference>
<dbReference type="SMART" id="SM00829">
    <property type="entry name" value="PKS_ER"/>
    <property type="match status" value="1"/>
</dbReference>
<proteinExistence type="predicted"/>
<dbReference type="Pfam" id="PF13602">
    <property type="entry name" value="ADH_zinc_N_2"/>
    <property type="match status" value="1"/>
</dbReference>
<organism evidence="2 3">
    <name type="scientific">Muricoccus vinaceus</name>
    <dbReference type="NCBI Taxonomy" id="424704"/>
    <lineage>
        <taxon>Bacteria</taxon>
        <taxon>Pseudomonadati</taxon>
        <taxon>Pseudomonadota</taxon>
        <taxon>Alphaproteobacteria</taxon>
        <taxon>Acetobacterales</taxon>
        <taxon>Roseomonadaceae</taxon>
        <taxon>Muricoccus</taxon>
    </lineage>
</organism>
<dbReference type="Pfam" id="PF08240">
    <property type="entry name" value="ADH_N"/>
    <property type="match status" value="1"/>
</dbReference>
<name>A0ABV6ILG2_9PROT</name>
<reference evidence="2 3" key="1">
    <citation type="submission" date="2024-09" db="EMBL/GenBank/DDBJ databases">
        <authorList>
            <person name="Sun Q."/>
            <person name="Mori K."/>
        </authorList>
    </citation>
    <scope>NUCLEOTIDE SEQUENCE [LARGE SCALE GENOMIC DNA]</scope>
    <source>
        <strain evidence="2 3">CCM 7468</strain>
    </source>
</reference>
<dbReference type="CDD" id="cd05289">
    <property type="entry name" value="MDR_like_2"/>
    <property type="match status" value="1"/>
</dbReference>